<protein>
    <recommendedName>
        <fullName evidence="2">Fe2OG dioxygenase domain-containing protein</fullName>
    </recommendedName>
</protein>
<evidence type="ECO:0000259" key="2">
    <source>
        <dbReference type="PROSITE" id="PS51471"/>
    </source>
</evidence>
<dbReference type="SUPFAM" id="SSF51197">
    <property type="entry name" value="Clavaminate synthase-like"/>
    <property type="match status" value="1"/>
</dbReference>
<dbReference type="Proteomes" id="UP001178507">
    <property type="component" value="Unassembled WGS sequence"/>
</dbReference>
<dbReference type="PROSITE" id="PS51471">
    <property type="entry name" value="FE2OG_OXY"/>
    <property type="match status" value="1"/>
</dbReference>
<reference evidence="3" key="1">
    <citation type="submission" date="2023-08" db="EMBL/GenBank/DDBJ databases">
        <authorList>
            <person name="Chen Y."/>
            <person name="Shah S."/>
            <person name="Dougan E. K."/>
            <person name="Thang M."/>
            <person name="Chan C."/>
        </authorList>
    </citation>
    <scope>NUCLEOTIDE SEQUENCE</scope>
</reference>
<dbReference type="InterPro" id="IPR050231">
    <property type="entry name" value="Iron_ascorbate_oxido_reductase"/>
</dbReference>
<evidence type="ECO:0000313" key="4">
    <source>
        <dbReference type="Proteomes" id="UP001178507"/>
    </source>
</evidence>
<proteinExistence type="inferred from homology"/>
<keyword evidence="1" id="KW-0560">Oxidoreductase</keyword>
<dbReference type="InterPro" id="IPR027443">
    <property type="entry name" value="IPNS-like_sf"/>
</dbReference>
<organism evidence="3 4">
    <name type="scientific">Effrenium voratum</name>
    <dbReference type="NCBI Taxonomy" id="2562239"/>
    <lineage>
        <taxon>Eukaryota</taxon>
        <taxon>Sar</taxon>
        <taxon>Alveolata</taxon>
        <taxon>Dinophyceae</taxon>
        <taxon>Suessiales</taxon>
        <taxon>Symbiodiniaceae</taxon>
        <taxon>Effrenium</taxon>
    </lineage>
</organism>
<dbReference type="EMBL" id="CAUJNA010003772">
    <property type="protein sequence ID" value="CAJ1409546.1"/>
    <property type="molecule type" value="Genomic_DNA"/>
</dbReference>
<name>A0AA36JQX2_9DINO</name>
<dbReference type="InterPro" id="IPR005123">
    <property type="entry name" value="Oxoglu/Fe-dep_dioxygenase_dom"/>
</dbReference>
<dbReference type="Gene3D" id="2.60.120.330">
    <property type="entry name" value="B-lactam Antibiotic, Isopenicillin N Synthase, Chain"/>
    <property type="match status" value="1"/>
</dbReference>
<keyword evidence="1" id="KW-0408">Iron</keyword>
<dbReference type="GO" id="GO:0016491">
    <property type="term" value="F:oxidoreductase activity"/>
    <property type="evidence" value="ECO:0007669"/>
    <property type="project" value="UniProtKB-KW"/>
</dbReference>
<dbReference type="AlphaFoldDB" id="A0AA36JQX2"/>
<comment type="similarity">
    <text evidence="1">Belongs to the iron/ascorbate-dependent oxidoreductase family.</text>
</comment>
<keyword evidence="4" id="KW-1185">Reference proteome</keyword>
<feature type="domain" description="Fe2OG dioxygenase" evidence="2">
    <location>
        <begin position="197"/>
        <end position="295"/>
    </location>
</feature>
<evidence type="ECO:0000256" key="1">
    <source>
        <dbReference type="RuleBase" id="RU003682"/>
    </source>
</evidence>
<dbReference type="Pfam" id="PF03171">
    <property type="entry name" value="2OG-FeII_Oxy"/>
    <property type="match status" value="1"/>
</dbReference>
<dbReference type="Pfam" id="PF14226">
    <property type="entry name" value="DIOX_N"/>
    <property type="match status" value="1"/>
</dbReference>
<sequence length="365" mass="40508">MGRAQAAMARFAARQGAIGFRRQSTARELPLLPYPQLCYDMDAFARRLGDVCRVGDGGAGCFMITELPKNLCQLHEELLQGSRQFFALPLAEKEKVDYHQSREFRGYMRQGTENTAGQVDWREQVEFGREEPRRQASDHLYSRLRGPNQWPSQPSSLRPLVLSWLEEMEELSRKLTRALSVSLGLSETSLDGYFQQPHVQAKIVHYPPSNGGGLGVGAHADSGFLTLLWQDEAGGLEFLDAQGCWIPALPIPASMVCNLGEVVQLLTGGVYPATVHRVLRPGAAGRVSLPYFWNPSLDVEVRPLELGALPAQLLGRPKESENKMLPSYGMNAFKSLARSHPEVFARHHPDLACLPDGEVVYKSSL</sequence>
<keyword evidence="1" id="KW-0479">Metal-binding</keyword>
<dbReference type="InterPro" id="IPR044861">
    <property type="entry name" value="IPNS-like_FE2OG_OXY"/>
</dbReference>
<dbReference type="GO" id="GO:0046872">
    <property type="term" value="F:metal ion binding"/>
    <property type="evidence" value="ECO:0007669"/>
    <property type="project" value="UniProtKB-KW"/>
</dbReference>
<dbReference type="PANTHER" id="PTHR47990">
    <property type="entry name" value="2-OXOGLUTARATE (2OG) AND FE(II)-DEPENDENT OXYGENASE SUPERFAMILY PROTEIN-RELATED"/>
    <property type="match status" value="1"/>
</dbReference>
<comment type="caution">
    <text evidence="3">The sequence shown here is derived from an EMBL/GenBank/DDBJ whole genome shotgun (WGS) entry which is preliminary data.</text>
</comment>
<evidence type="ECO:0000313" key="3">
    <source>
        <dbReference type="EMBL" id="CAJ1409546.1"/>
    </source>
</evidence>
<gene>
    <name evidence="3" type="ORF">EVOR1521_LOCUS30622</name>
</gene>
<dbReference type="InterPro" id="IPR026992">
    <property type="entry name" value="DIOX_N"/>
</dbReference>
<accession>A0AA36JQX2</accession>